<dbReference type="EMBL" id="OX465081">
    <property type="protein sequence ID" value="CAI9284805.1"/>
    <property type="molecule type" value="Genomic_DNA"/>
</dbReference>
<feature type="compositionally biased region" description="Low complexity" evidence="1">
    <location>
        <begin position="1"/>
        <end position="14"/>
    </location>
</feature>
<gene>
    <name evidence="2" type="ORF">LSALG_LOCUS24310</name>
</gene>
<evidence type="ECO:0000313" key="3">
    <source>
        <dbReference type="Proteomes" id="UP001177003"/>
    </source>
</evidence>
<feature type="region of interest" description="Disordered" evidence="1">
    <location>
        <begin position="1"/>
        <end position="95"/>
    </location>
</feature>
<keyword evidence="3" id="KW-1185">Reference proteome</keyword>
<sequence>MSSKSKGSTSTTGKNTRSVMTKNTIRNLKGISTDQKETKKHSTVEGKPIEKRGRRKKIKEDGDSTEDEIEAKPTKKRGRKKKIKEDVDSTEDETEGIYLSSVNECEEDNEIIVQWKQQHPDVTKSQQTLCELIEVSEIADEMFVLNFITLFVNTMIEKKACGGLHGSQETKAFTMLGHFHSC</sequence>
<reference evidence="2" key="1">
    <citation type="submission" date="2023-04" db="EMBL/GenBank/DDBJ databases">
        <authorList>
            <person name="Vijverberg K."/>
            <person name="Xiong W."/>
            <person name="Schranz E."/>
        </authorList>
    </citation>
    <scope>NUCLEOTIDE SEQUENCE</scope>
</reference>
<feature type="compositionally biased region" description="Basic and acidic residues" evidence="1">
    <location>
        <begin position="34"/>
        <end position="51"/>
    </location>
</feature>
<organism evidence="2 3">
    <name type="scientific">Lactuca saligna</name>
    <name type="common">Willowleaf lettuce</name>
    <dbReference type="NCBI Taxonomy" id="75948"/>
    <lineage>
        <taxon>Eukaryota</taxon>
        <taxon>Viridiplantae</taxon>
        <taxon>Streptophyta</taxon>
        <taxon>Embryophyta</taxon>
        <taxon>Tracheophyta</taxon>
        <taxon>Spermatophyta</taxon>
        <taxon>Magnoliopsida</taxon>
        <taxon>eudicotyledons</taxon>
        <taxon>Gunneridae</taxon>
        <taxon>Pentapetalae</taxon>
        <taxon>asterids</taxon>
        <taxon>campanulids</taxon>
        <taxon>Asterales</taxon>
        <taxon>Asteraceae</taxon>
        <taxon>Cichorioideae</taxon>
        <taxon>Cichorieae</taxon>
        <taxon>Lactucinae</taxon>
        <taxon>Lactuca</taxon>
    </lineage>
</organism>
<dbReference type="Proteomes" id="UP001177003">
    <property type="component" value="Chromosome 5"/>
</dbReference>
<name>A0AA35Z2U1_LACSI</name>
<protein>
    <submittedName>
        <fullName evidence="2">Uncharacterized protein</fullName>
    </submittedName>
</protein>
<feature type="compositionally biased region" description="Polar residues" evidence="1">
    <location>
        <begin position="15"/>
        <end position="33"/>
    </location>
</feature>
<evidence type="ECO:0000256" key="1">
    <source>
        <dbReference type="SAM" id="MobiDB-lite"/>
    </source>
</evidence>
<proteinExistence type="predicted"/>
<dbReference type="AlphaFoldDB" id="A0AA35Z2U1"/>
<evidence type="ECO:0000313" key="2">
    <source>
        <dbReference type="EMBL" id="CAI9284805.1"/>
    </source>
</evidence>
<accession>A0AA35Z2U1</accession>